<dbReference type="Gene3D" id="3.40.50.1000">
    <property type="entry name" value="HAD superfamily/HAD-like"/>
    <property type="match status" value="1"/>
</dbReference>
<dbReference type="InterPro" id="IPR016181">
    <property type="entry name" value="Acyl_CoA_acyltransferase"/>
</dbReference>
<feature type="domain" description="N-acetyltransferase" evidence="2">
    <location>
        <begin position="540"/>
        <end position="681"/>
    </location>
</feature>
<organism evidence="3 4">
    <name type="scientific">Salininema proteolyticum</name>
    <dbReference type="NCBI Taxonomy" id="1607685"/>
    <lineage>
        <taxon>Bacteria</taxon>
        <taxon>Bacillati</taxon>
        <taxon>Actinomycetota</taxon>
        <taxon>Actinomycetes</taxon>
        <taxon>Glycomycetales</taxon>
        <taxon>Glycomycetaceae</taxon>
        <taxon>Salininema</taxon>
    </lineage>
</organism>
<accession>A0ABV8U1L9</accession>
<name>A0ABV8U1L9_9ACTN</name>
<dbReference type="InterPro" id="IPR023214">
    <property type="entry name" value="HAD_sf"/>
</dbReference>
<comment type="caution">
    <text evidence="3">The sequence shown here is derived from an EMBL/GenBank/DDBJ whole genome shotgun (WGS) entry which is preliminary data.</text>
</comment>
<dbReference type="NCBIfam" id="TIGR01686">
    <property type="entry name" value="FkbH"/>
    <property type="match status" value="1"/>
</dbReference>
<evidence type="ECO:0000313" key="4">
    <source>
        <dbReference type="Proteomes" id="UP001595823"/>
    </source>
</evidence>
<dbReference type="InterPro" id="IPR010037">
    <property type="entry name" value="FkbH_domain"/>
</dbReference>
<gene>
    <name evidence="3" type="ORF">ACFPET_17050</name>
</gene>
<evidence type="ECO:0000259" key="2">
    <source>
        <dbReference type="PROSITE" id="PS51186"/>
    </source>
</evidence>
<dbReference type="InterPro" id="IPR036514">
    <property type="entry name" value="SGNH_hydro_sf"/>
</dbReference>
<sequence length="699" mass="77045">MTDEHFRASEFLSTVRLGDTWVLTHTATGERAVVDGALGTAVTDLARRDSFGLEDIRAAVPEADARGVAEFLQRRDLIVHPGHDERAELTALVSRTEKPAAFAHGTRSRMADTGRQRYWQPDRIGADSVREALRPTTMVLVGGCTAEFTRDPLVRLGLERGLDLTAVGTWPDRTGKVGRLAAEHSPDATVLQLPIQPFLTALWDSGPLASPGERRDRVRQLKERVRRWVDALAEAPGLGIVHNFGPSALSPYGRYESAVEVNTRAVTAELNAYLDELLRDRPGLMLLDEERLVARHGAARLFDDRHFPFGHHGGSLDPEVQRPHQLPLYGEVLAREYLDLWEAHTARGRVKCLVVDLDDTLWPGIAAEDGFGWLDRDDTSTWTHLGLNQSLQLLKSRGLLLAACSKGTAERTLEAWEKARHPTLLRPEDFVIVDIDWTPKSGRVRRIAERLGCAEEALVFLDDNPVERHEVGRALPGVGILDGPVHSFRETLLSDPAFDRPPPGAEAAARTETTRGMLARSEAGEGLSHSELAAEVQASVEVRPAAEPDLPRLTELSERTNQFRISPWRPDRAELGKAVAEGRVYTARARDRYADYGLVGMCLFEEREVRSLTVSCRVIGLGVGPDLLAAALRSHGLDRTGAQGTFVPTDRNGPAAHVFTDTGFRREPDPDTAVRYRLDGPENLNGPGPHVDYLPKGGR</sequence>
<keyword evidence="4" id="KW-1185">Reference proteome</keyword>
<evidence type="ECO:0000256" key="1">
    <source>
        <dbReference type="SAM" id="MobiDB-lite"/>
    </source>
</evidence>
<dbReference type="PROSITE" id="PS51186">
    <property type="entry name" value="GNAT"/>
    <property type="match status" value="1"/>
</dbReference>
<dbReference type="InterPro" id="IPR010033">
    <property type="entry name" value="HAD_SF_ppase_IIIC"/>
</dbReference>
<dbReference type="InterPro" id="IPR036412">
    <property type="entry name" value="HAD-like_sf"/>
</dbReference>
<feature type="region of interest" description="Disordered" evidence="1">
    <location>
        <begin position="678"/>
        <end position="699"/>
    </location>
</feature>
<dbReference type="Gene3D" id="3.40.50.1110">
    <property type="entry name" value="SGNH hydrolase"/>
    <property type="match status" value="1"/>
</dbReference>
<dbReference type="RefSeq" id="WP_380623331.1">
    <property type="nucleotide sequence ID" value="NZ_JBHSDK010000024.1"/>
</dbReference>
<dbReference type="Proteomes" id="UP001595823">
    <property type="component" value="Unassembled WGS sequence"/>
</dbReference>
<dbReference type="SUPFAM" id="SSF56784">
    <property type="entry name" value="HAD-like"/>
    <property type="match status" value="1"/>
</dbReference>
<dbReference type="NCBIfam" id="TIGR01681">
    <property type="entry name" value="HAD-SF-IIIC"/>
    <property type="match status" value="1"/>
</dbReference>
<dbReference type="EMBL" id="JBHSDK010000024">
    <property type="protein sequence ID" value="MFC4336912.1"/>
    <property type="molecule type" value="Genomic_DNA"/>
</dbReference>
<feature type="region of interest" description="Disordered" evidence="1">
    <location>
        <begin position="494"/>
        <end position="513"/>
    </location>
</feature>
<dbReference type="Gene3D" id="3.40.630.30">
    <property type="match status" value="1"/>
</dbReference>
<reference evidence="4" key="1">
    <citation type="journal article" date="2019" name="Int. J. Syst. Evol. Microbiol.">
        <title>The Global Catalogue of Microorganisms (GCM) 10K type strain sequencing project: providing services to taxonomists for standard genome sequencing and annotation.</title>
        <authorList>
            <consortium name="The Broad Institute Genomics Platform"/>
            <consortium name="The Broad Institute Genome Sequencing Center for Infectious Disease"/>
            <person name="Wu L."/>
            <person name="Ma J."/>
        </authorList>
    </citation>
    <scope>NUCLEOTIDE SEQUENCE [LARGE SCALE GENOMIC DNA]</scope>
    <source>
        <strain evidence="4">IBRC-M 10908</strain>
    </source>
</reference>
<proteinExistence type="predicted"/>
<evidence type="ECO:0000313" key="3">
    <source>
        <dbReference type="EMBL" id="MFC4336912.1"/>
    </source>
</evidence>
<dbReference type="InterPro" id="IPR000182">
    <property type="entry name" value="GNAT_dom"/>
</dbReference>
<protein>
    <submittedName>
        <fullName evidence="3">HAD-IIIC family phosphatase</fullName>
    </submittedName>
</protein>
<dbReference type="SUPFAM" id="SSF55729">
    <property type="entry name" value="Acyl-CoA N-acyltransferases (Nat)"/>
    <property type="match status" value="1"/>
</dbReference>